<dbReference type="GO" id="GO:0006355">
    <property type="term" value="P:regulation of DNA-templated transcription"/>
    <property type="evidence" value="ECO:0007669"/>
    <property type="project" value="InterPro"/>
</dbReference>
<dbReference type="SUPFAM" id="SSF52172">
    <property type="entry name" value="CheY-like"/>
    <property type="match status" value="1"/>
</dbReference>
<evidence type="ECO:0000256" key="1">
    <source>
        <dbReference type="ARBA" id="ARBA00022553"/>
    </source>
</evidence>
<feature type="DNA-binding region" description="OmpR/PhoB-type" evidence="7">
    <location>
        <begin position="124"/>
        <end position="218"/>
    </location>
</feature>
<keyword evidence="4 7" id="KW-0238">DNA-binding</keyword>
<feature type="modified residue" description="4-aspartylphosphate" evidence="6">
    <location>
        <position position="55"/>
    </location>
</feature>
<organism evidence="10 11">
    <name type="scientific">Collimonas pratensis</name>
    <dbReference type="NCBI Taxonomy" id="279113"/>
    <lineage>
        <taxon>Bacteria</taxon>
        <taxon>Pseudomonadati</taxon>
        <taxon>Pseudomonadota</taxon>
        <taxon>Betaproteobacteria</taxon>
        <taxon>Burkholderiales</taxon>
        <taxon>Oxalobacteraceae</taxon>
        <taxon>Collimonas</taxon>
    </lineage>
</organism>
<dbReference type="PROSITE" id="PS51755">
    <property type="entry name" value="OMPR_PHOB"/>
    <property type="match status" value="1"/>
</dbReference>
<gene>
    <name evidence="10" type="ORF">CPter91_0197</name>
</gene>
<evidence type="ECO:0000259" key="8">
    <source>
        <dbReference type="PROSITE" id="PS50110"/>
    </source>
</evidence>
<dbReference type="Gene3D" id="6.10.250.690">
    <property type="match status" value="1"/>
</dbReference>
<dbReference type="Proteomes" id="UP000074561">
    <property type="component" value="Chromosome"/>
</dbReference>
<dbReference type="GO" id="GO:0032993">
    <property type="term" value="C:protein-DNA complex"/>
    <property type="evidence" value="ECO:0007669"/>
    <property type="project" value="TreeGrafter"/>
</dbReference>
<dbReference type="AlphaFoldDB" id="A0A127PXV7"/>
<keyword evidence="1 6" id="KW-0597">Phosphoprotein</keyword>
<name>A0A127PXV7_9BURK</name>
<evidence type="ECO:0000256" key="4">
    <source>
        <dbReference type="ARBA" id="ARBA00023125"/>
    </source>
</evidence>
<dbReference type="KEGG" id="cpra:CPter91_0197"/>
<dbReference type="SMART" id="SM00448">
    <property type="entry name" value="REC"/>
    <property type="match status" value="1"/>
</dbReference>
<feature type="domain" description="Response regulatory" evidence="8">
    <location>
        <begin position="8"/>
        <end position="119"/>
    </location>
</feature>
<dbReference type="STRING" id="279113.CPter91_0197"/>
<keyword evidence="5" id="KW-0804">Transcription</keyword>
<proteinExistence type="predicted"/>
<evidence type="ECO:0000256" key="3">
    <source>
        <dbReference type="ARBA" id="ARBA00023015"/>
    </source>
</evidence>
<dbReference type="InterPro" id="IPR001789">
    <property type="entry name" value="Sig_transdc_resp-reg_receiver"/>
</dbReference>
<keyword evidence="2" id="KW-0902">Two-component regulatory system</keyword>
<protein>
    <submittedName>
        <fullName evidence="10">Transcriptional regulatory, C terminal family protein</fullName>
    </submittedName>
</protein>
<evidence type="ECO:0000256" key="5">
    <source>
        <dbReference type="ARBA" id="ARBA00023163"/>
    </source>
</evidence>
<dbReference type="Pfam" id="PF00486">
    <property type="entry name" value="Trans_reg_C"/>
    <property type="match status" value="1"/>
</dbReference>
<dbReference type="Pfam" id="PF00072">
    <property type="entry name" value="Response_reg"/>
    <property type="match status" value="1"/>
</dbReference>
<evidence type="ECO:0000256" key="7">
    <source>
        <dbReference type="PROSITE-ProRule" id="PRU01091"/>
    </source>
</evidence>
<dbReference type="Gene3D" id="1.10.10.10">
    <property type="entry name" value="Winged helix-like DNA-binding domain superfamily/Winged helix DNA-binding domain"/>
    <property type="match status" value="1"/>
</dbReference>
<sequence length="220" mass="24612">MSYSANATILLIEDDPALGSGLQQFLQQEGFCCLWQSETSAVAATWRQADLVILDRQLADGDSLRFLPQWLAQKALPVIVLTARVEVADRVAGLEAGARDYLSKPFAHVELLARIRAQLRPLGEGQMESGALQLFPARHAVQWQQQEVSLTHTEFALLAMLVRMAGRVFTRDELLNQVWGYQHFPSTRTVDTHILQLRQKLPGVPIETVRGVGYRLEKPA</sequence>
<dbReference type="RefSeq" id="WP_061935765.1">
    <property type="nucleotide sequence ID" value="NZ_CP013234.1"/>
</dbReference>
<dbReference type="InterPro" id="IPR011006">
    <property type="entry name" value="CheY-like_superfamily"/>
</dbReference>
<evidence type="ECO:0000313" key="11">
    <source>
        <dbReference type="Proteomes" id="UP000074561"/>
    </source>
</evidence>
<reference evidence="10 11" key="1">
    <citation type="submission" date="2015-11" db="EMBL/GenBank/DDBJ databases">
        <title>Exploring the genomic traits of fungus-feeding bacterial genus Collimonas.</title>
        <authorList>
            <person name="Song C."/>
            <person name="Schmidt R."/>
            <person name="de Jager V."/>
            <person name="Krzyzanowska D."/>
            <person name="Jongedijk E."/>
            <person name="Cankar K."/>
            <person name="Beekwilder J."/>
            <person name="van Veen A."/>
            <person name="de Boer W."/>
            <person name="van Veen J.A."/>
            <person name="Garbeva P."/>
        </authorList>
    </citation>
    <scope>NUCLEOTIDE SEQUENCE [LARGE SCALE GENOMIC DNA]</scope>
    <source>
        <strain evidence="10 11">Ter91</strain>
    </source>
</reference>
<evidence type="ECO:0000256" key="6">
    <source>
        <dbReference type="PROSITE-ProRule" id="PRU00169"/>
    </source>
</evidence>
<evidence type="ECO:0000256" key="2">
    <source>
        <dbReference type="ARBA" id="ARBA00023012"/>
    </source>
</evidence>
<keyword evidence="3" id="KW-0805">Transcription regulation</keyword>
<dbReference type="GO" id="GO:0005829">
    <property type="term" value="C:cytosol"/>
    <property type="evidence" value="ECO:0007669"/>
    <property type="project" value="TreeGrafter"/>
</dbReference>
<dbReference type="PANTHER" id="PTHR48111">
    <property type="entry name" value="REGULATOR OF RPOS"/>
    <property type="match status" value="1"/>
</dbReference>
<evidence type="ECO:0000313" key="10">
    <source>
        <dbReference type="EMBL" id="AMP02596.1"/>
    </source>
</evidence>
<dbReference type="InterPro" id="IPR001867">
    <property type="entry name" value="OmpR/PhoB-type_DNA-bd"/>
</dbReference>
<dbReference type="InterPro" id="IPR039420">
    <property type="entry name" value="WalR-like"/>
</dbReference>
<feature type="domain" description="OmpR/PhoB-type" evidence="9">
    <location>
        <begin position="124"/>
        <end position="218"/>
    </location>
</feature>
<dbReference type="PATRIC" id="fig|279113.9.peg.198"/>
<dbReference type="Gene3D" id="3.40.50.2300">
    <property type="match status" value="1"/>
</dbReference>
<dbReference type="GO" id="GO:0000976">
    <property type="term" value="F:transcription cis-regulatory region binding"/>
    <property type="evidence" value="ECO:0007669"/>
    <property type="project" value="TreeGrafter"/>
</dbReference>
<dbReference type="SMART" id="SM00862">
    <property type="entry name" value="Trans_reg_C"/>
    <property type="match status" value="1"/>
</dbReference>
<dbReference type="SUPFAM" id="SSF46894">
    <property type="entry name" value="C-terminal effector domain of the bipartite response regulators"/>
    <property type="match status" value="1"/>
</dbReference>
<evidence type="ECO:0000259" key="9">
    <source>
        <dbReference type="PROSITE" id="PS51755"/>
    </source>
</evidence>
<dbReference type="InterPro" id="IPR016032">
    <property type="entry name" value="Sig_transdc_resp-reg_C-effctor"/>
</dbReference>
<dbReference type="PANTHER" id="PTHR48111:SF21">
    <property type="entry name" value="DNA-BINDING DUAL MASTER TRANSCRIPTIONAL REGULATOR RPAA"/>
    <property type="match status" value="1"/>
</dbReference>
<dbReference type="PROSITE" id="PS50110">
    <property type="entry name" value="RESPONSE_REGULATORY"/>
    <property type="match status" value="1"/>
</dbReference>
<dbReference type="EMBL" id="CP013234">
    <property type="protein sequence ID" value="AMP02596.1"/>
    <property type="molecule type" value="Genomic_DNA"/>
</dbReference>
<dbReference type="GO" id="GO:0000156">
    <property type="term" value="F:phosphorelay response regulator activity"/>
    <property type="evidence" value="ECO:0007669"/>
    <property type="project" value="TreeGrafter"/>
</dbReference>
<accession>A0A127PXV7</accession>
<dbReference type="CDD" id="cd00383">
    <property type="entry name" value="trans_reg_C"/>
    <property type="match status" value="1"/>
</dbReference>
<dbReference type="InterPro" id="IPR036388">
    <property type="entry name" value="WH-like_DNA-bd_sf"/>
</dbReference>